<evidence type="ECO:0000313" key="2">
    <source>
        <dbReference type="Proteomes" id="UP001642260"/>
    </source>
</evidence>
<protein>
    <submittedName>
        <fullName evidence="1">Uncharacterized protein</fullName>
    </submittedName>
</protein>
<dbReference type="EMBL" id="CAKOAT010491821">
    <property type="protein sequence ID" value="CAH8380706.1"/>
    <property type="molecule type" value="Genomic_DNA"/>
</dbReference>
<name>A0ABC8LB05_ERUVS</name>
<gene>
    <name evidence="1" type="ORF">ERUC_LOCUS33211</name>
</gene>
<reference evidence="1 2" key="1">
    <citation type="submission" date="2022-03" db="EMBL/GenBank/DDBJ databases">
        <authorList>
            <person name="Macdonald S."/>
            <person name="Ahmed S."/>
            <person name="Newling K."/>
        </authorList>
    </citation>
    <scope>NUCLEOTIDE SEQUENCE [LARGE SCALE GENOMIC DNA]</scope>
</reference>
<accession>A0ABC8LB05</accession>
<dbReference type="Proteomes" id="UP001642260">
    <property type="component" value="Unassembled WGS sequence"/>
</dbReference>
<sequence>MKLKKSGYLMDVEMVLIDGMLNNFNHFWKEEALYELRVFNVTRCNPSFRFGDPHVAITFRDEIMFVETAETINPVPTESFRFWHYDQLMLLVNTNTDLLCLF</sequence>
<proteinExistence type="predicted"/>
<dbReference type="AlphaFoldDB" id="A0ABC8LB05"/>
<comment type="caution">
    <text evidence="1">The sequence shown here is derived from an EMBL/GenBank/DDBJ whole genome shotgun (WGS) entry which is preliminary data.</text>
</comment>
<organism evidence="1 2">
    <name type="scientific">Eruca vesicaria subsp. sativa</name>
    <name type="common">Garden rocket</name>
    <name type="synonym">Eruca sativa</name>
    <dbReference type="NCBI Taxonomy" id="29727"/>
    <lineage>
        <taxon>Eukaryota</taxon>
        <taxon>Viridiplantae</taxon>
        <taxon>Streptophyta</taxon>
        <taxon>Embryophyta</taxon>
        <taxon>Tracheophyta</taxon>
        <taxon>Spermatophyta</taxon>
        <taxon>Magnoliopsida</taxon>
        <taxon>eudicotyledons</taxon>
        <taxon>Gunneridae</taxon>
        <taxon>Pentapetalae</taxon>
        <taxon>rosids</taxon>
        <taxon>malvids</taxon>
        <taxon>Brassicales</taxon>
        <taxon>Brassicaceae</taxon>
        <taxon>Brassiceae</taxon>
        <taxon>Eruca</taxon>
    </lineage>
</organism>
<keyword evidence="2" id="KW-1185">Reference proteome</keyword>
<evidence type="ECO:0000313" key="1">
    <source>
        <dbReference type="EMBL" id="CAH8380706.1"/>
    </source>
</evidence>